<proteinExistence type="predicted"/>
<accession>A0ABD2P0A2</accession>
<organism evidence="3 4">
    <name type="scientific">Cryptolaemus montrouzieri</name>
    <dbReference type="NCBI Taxonomy" id="559131"/>
    <lineage>
        <taxon>Eukaryota</taxon>
        <taxon>Metazoa</taxon>
        <taxon>Ecdysozoa</taxon>
        <taxon>Arthropoda</taxon>
        <taxon>Hexapoda</taxon>
        <taxon>Insecta</taxon>
        <taxon>Pterygota</taxon>
        <taxon>Neoptera</taxon>
        <taxon>Endopterygota</taxon>
        <taxon>Coleoptera</taxon>
        <taxon>Polyphaga</taxon>
        <taxon>Cucujiformia</taxon>
        <taxon>Coccinelloidea</taxon>
        <taxon>Coccinellidae</taxon>
        <taxon>Scymninae</taxon>
        <taxon>Scymnini</taxon>
        <taxon>Cryptolaemus</taxon>
    </lineage>
</organism>
<dbReference type="InterPro" id="IPR036875">
    <property type="entry name" value="Znf_CCHC_sf"/>
</dbReference>
<dbReference type="InterPro" id="IPR001878">
    <property type="entry name" value="Znf_CCHC"/>
</dbReference>
<sequence length="141" mass="15988">YGEITVNGEILKARKLISPADRIILSNVCPTIPHKISIDELLNLGLKPFSAMTSLRISITLQEFSHILSFERQIIVNPDNIEIPESLVINYDDIPYRIFSTRNNMNCFICKTTGHLATNCPYVPEMTRKQTQMPTSPKILV</sequence>
<dbReference type="Proteomes" id="UP001516400">
    <property type="component" value="Unassembled WGS sequence"/>
</dbReference>
<keyword evidence="1" id="KW-0862">Zinc</keyword>
<dbReference type="SUPFAM" id="SSF57756">
    <property type="entry name" value="Retrovirus zinc finger-like domains"/>
    <property type="match status" value="1"/>
</dbReference>
<evidence type="ECO:0000313" key="3">
    <source>
        <dbReference type="EMBL" id="KAL3284392.1"/>
    </source>
</evidence>
<dbReference type="GO" id="GO:0008270">
    <property type="term" value="F:zinc ion binding"/>
    <property type="evidence" value="ECO:0007669"/>
    <property type="project" value="UniProtKB-KW"/>
</dbReference>
<reference evidence="3 4" key="1">
    <citation type="journal article" date="2021" name="BMC Biol.">
        <title>Horizontally acquired antibacterial genes associated with adaptive radiation of ladybird beetles.</title>
        <authorList>
            <person name="Li H.S."/>
            <person name="Tang X.F."/>
            <person name="Huang Y.H."/>
            <person name="Xu Z.Y."/>
            <person name="Chen M.L."/>
            <person name="Du X.Y."/>
            <person name="Qiu B.Y."/>
            <person name="Chen P.T."/>
            <person name="Zhang W."/>
            <person name="Slipinski A."/>
            <person name="Escalona H.E."/>
            <person name="Waterhouse R.M."/>
            <person name="Zwick A."/>
            <person name="Pang H."/>
        </authorList>
    </citation>
    <scope>NUCLEOTIDE SEQUENCE [LARGE SCALE GENOMIC DNA]</scope>
    <source>
        <strain evidence="3">SYSU2018</strain>
    </source>
</reference>
<protein>
    <recommendedName>
        <fullName evidence="2">CCHC-type domain-containing protein</fullName>
    </recommendedName>
</protein>
<evidence type="ECO:0000256" key="1">
    <source>
        <dbReference type="PROSITE-ProRule" id="PRU00047"/>
    </source>
</evidence>
<feature type="domain" description="CCHC-type" evidence="2">
    <location>
        <begin position="107"/>
        <end position="121"/>
    </location>
</feature>
<dbReference type="AlphaFoldDB" id="A0ABD2P0A2"/>
<evidence type="ECO:0000259" key="2">
    <source>
        <dbReference type="PROSITE" id="PS50158"/>
    </source>
</evidence>
<keyword evidence="4" id="KW-1185">Reference proteome</keyword>
<evidence type="ECO:0000313" key="4">
    <source>
        <dbReference type="Proteomes" id="UP001516400"/>
    </source>
</evidence>
<dbReference type="EMBL" id="JABFTP020000165">
    <property type="protein sequence ID" value="KAL3284392.1"/>
    <property type="molecule type" value="Genomic_DNA"/>
</dbReference>
<gene>
    <name evidence="3" type="ORF">HHI36_018555</name>
</gene>
<dbReference type="Gene3D" id="4.10.60.10">
    <property type="entry name" value="Zinc finger, CCHC-type"/>
    <property type="match status" value="1"/>
</dbReference>
<keyword evidence="1" id="KW-0863">Zinc-finger</keyword>
<keyword evidence="1" id="KW-0479">Metal-binding</keyword>
<dbReference type="PROSITE" id="PS50158">
    <property type="entry name" value="ZF_CCHC"/>
    <property type="match status" value="1"/>
</dbReference>
<feature type="non-terminal residue" evidence="3">
    <location>
        <position position="1"/>
    </location>
</feature>
<name>A0ABD2P0A2_9CUCU</name>
<comment type="caution">
    <text evidence="3">The sequence shown here is derived from an EMBL/GenBank/DDBJ whole genome shotgun (WGS) entry which is preliminary data.</text>
</comment>